<evidence type="ECO:0000256" key="1">
    <source>
        <dbReference type="ARBA" id="ARBA00004141"/>
    </source>
</evidence>
<feature type="transmembrane region" description="Helical" evidence="5">
    <location>
        <begin position="198"/>
        <end position="219"/>
    </location>
</feature>
<keyword evidence="3 5" id="KW-1133">Transmembrane helix</keyword>
<feature type="transmembrane region" description="Helical" evidence="5">
    <location>
        <begin position="359"/>
        <end position="380"/>
    </location>
</feature>
<dbReference type="Pfam" id="PF12698">
    <property type="entry name" value="ABC2_membrane_3"/>
    <property type="match status" value="1"/>
</dbReference>
<feature type="transmembrane region" description="Helical" evidence="5">
    <location>
        <begin position="276"/>
        <end position="298"/>
    </location>
</feature>
<feature type="transmembrane region" description="Helical" evidence="5">
    <location>
        <begin position="240"/>
        <end position="264"/>
    </location>
</feature>
<organism evidence="7">
    <name type="scientific">uncultured Nocardioidaceae bacterium</name>
    <dbReference type="NCBI Taxonomy" id="253824"/>
    <lineage>
        <taxon>Bacteria</taxon>
        <taxon>Bacillati</taxon>
        <taxon>Actinomycetota</taxon>
        <taxon>Actinomycetes</taxon>
        <taxon>Propionibacteriales</taxon>
        <taxon>Nocardioidaceae</taxon>
        <taxon>environmental samples</taxon>
    </lineage>
</organism>
<dbReference type="AlphaFoldDB" id="A0A6J4L4H2"/>
<name>A0A6J4L4H2_9ACTN</name>
<dbReference type="EMBL" id="CADCUI010000001">
    <property type="protein sequence ID" value="CAA9322650.1"/>
    <property type="molecule type" value="Genomic_DNA"/>
</dbReference>
<evidence type="ECO:0000259" key="6">
    <source>
        <dbReference type="Pfam" id="PF12698"/>
    </source>
</evidence>
<evidence type="ECO:0000256" key="2">
    <source>
        <dbReference type="ARBA" id="ARBA00022692"/>
    </source>
</evidence>
<feature type="transmembrane region" description="Helical" evidence="5">
    <location>
        <begin position="21"/>
        <end position="40"/>
    </location>
</feature>
<evidence type="ECO:0000313" key="7">
    <source>
        <dbReference type="EMBL" id="CAA9322650.1"/>
    </source>
</evidence>
<evidence type="ECO:0000256" key="3">
    <source>
        <dbReference type="ARBA" id="ARBA00022989"/>
    </source>
</evidence>
<reference evidence="7" key="1">
    <citation type="submission" date="2020-02" db="EMBL/GenBank/DDBJ databases">
        <authorList>
            <person name="Meier V. D."/>
        </authorList>
    </citation>
    <scope>NUCLEOTIDE SEQUENCE</scope>
    <source>
        <strain evidence="7">AVDCRST_MAG34</strain>
    </source>
</reference>
<comment type="subcellular location">
    <subcellularLocation>
        <location evidence="1">Membrane</location>
        <topology evidence="1">Multi-pass membrane protein</topology>
    </subcellularLocation>
</comment>
<accession>A0A6J4L4H2</accession>
<keyword evidence="2 5" id="KW-0812">Transmembrane</keyword>
<dbReference type="InterPro" id="IPR013525">
    <property type="entry name" value="ABC2_TM"/>
</dbReference>
<dbReference type="GO" id="GO:0016020">
    <property type="term" value="C:membrane"/>
    <property type="evidence" value="ECO:0007669"/>
    <property type="project" value="UniProtKB-SubCell"/>
</dbReference>
<dbReference type="InterPro" id="IPR052902">
    <property type="entry name" value="ABC-2_transporter"/>
</dbReference>
<feature type="domain" description="ABC-2 type transporter transmembrane" evidence="6">
    <location>
        <begin position="20"/>
        <end position="377"/>
    </location>
</feature>
<feature type="transmembrane region" description="Helical" evidence="5">
    <location>
        <begin position="310"/>
        <end position="327"/>
    </location>
</feature>
<proteinExistence type="predicted"/>
<evidence type="ECO:0000256" key="5">
    <source>
        <dbReference type="SAM" id="Phobius"/>
    </source>
</evidence>
<gene>
    <name evidence="7" type="ORF">AVDCRST_MAG34-1530</name>
</gene>
<dbReference type="PANTHER" id="PTHR43027">
    <property type="entry name" value="DOXORUBICIN RESISTANCE ABC TRANSPORTER PERMEASE PROTEIN DRRC-RELATED"/>
    <property type="match status" value="1"/>
</dbReference>
<sequence length="387" mass="38355">MRQLLVMTAADLRQRLRDRTVLIFGLLVPLGLMLVFNLVFGGSDDVELRPVVVAVSAPAGDAFAAVVLDAVESVDAVDVTVTRGDPVEVAARTRSGDADLGVAVPQGFTAALQAGGSTEVDITEGGEAGLETDIVVSVVDGVVARLHAASVAARAGAVAGLPADRLEGLAARAAEGPDITLVPGAAADEQLSPAGAVVAGQAGLFLLFTVGFGVLGLLAEREQGTLDRLRSMPIRPGLVVAAKALAGFVLGVLATAVLLVAGALLFDVGFGSPAGVAVLVVVAVAAATSLTFVVVRVARTAEQANVAQSILALVLGVAGGAFFPLSATGPVGVLLDLNPVAALIRGLGITAGGGGLTDLAGPVTTLLGFALVATLLSGLVPDRGAAR</sequence>
<protein>
    <recommendedName>
        <fullName evidence="6">ABC-2 type transporter transmembrane domain-containing protein</fullName>
    </recommendedName>
</protein>
<keyword evidence="4 5" id="KW-0472">Membrane</keyword>
<evidence type="ECO:0000256" key="4">
    <source>
        <dbReference type="ARBA" id="ARBA00023136"/>
    </source>
</evidence>
<dbReference type="PANTHER" id="PTHR43027:SF2">
    <property type="entry name" value="TRANSPORT PERMEASE PROTEIN"/>
    <property type="match status" value="1"/>
</dbReference>
<dbReference type="GO" id="GO:0140359">
    <property type="term" value="F:ABC-type transporter activity"/>
    <property type="evidence" value="ECO:0007669"/>
    <property type="project" value="InterPro"/>
</dbReference>